<dbReference type="EMBL" id="LXQA011037574">
    <property type="protein sequence ID" value="MCI82196.1"/>
    <property type="molecule type" value="Genomic_DNA"/>
</dbReference>
<dbReference type="AlphaFoldDB" id="A0A392V1R6"/>
<protein>
    <submittedName>
        <fullName evidence="1">Uncharacterized protein</fullName>
    </submittedName>
</protein>
<sequence>ATDYTCPSTLLRTSLPKYTYFGLRFPDLDLGLPCPSSLAWVFLAQAQLQEISLCSSTTARDFF</sequence>
<accession>A0A392V1R6</accession>
<proteinExistence type="predicted"/>
<evidence type="ECO:0000313" key="1">
    <source>
        <dbReference type="EMBL" id="MCI82196.1"/>
    </source>
</evidence>
<reference evidence="1 2" key="1">
    <citation type="journal article" date="2018" name="Front. Plant Sci.">
        <title>Red Clover (Trifolium pratense) and Zigzag Clover (T. medium) - A Picture of Genomic Similarities and Differences.</title>
        <authorList>
            <person name="Dluhosova J."/>
            <person name="Istvanek J."/>
            <person name="Nedelnik J."/>
            <person name="Repkova J."/>
        </authorList>
    </citation>
    <scope>NUCLEOTIDE SEQUENCE [LARGE SCALE GENOMIC DNA]</scope>
    <source>
        <strain evidence="2">cv. 10/8</strain>
        <tissue evidence="1">Leaf</tissue>
    </source>
</reference>
<organism evidence="1 2">
    <name type="scientific">Trifolium medium</name>
    <dbReference type="NCBI Taxonomy" id="97028"/>
    <lineage>
        <taxon>Eukaryota</taxon>
        <taxon>Viridiplantae</taxon>
        <taxon>Streptophyta</taxon>
        <taxon>Embryophyta</taxon>
        <taxon>Tracheophyta</taxon>
        <taxon>Spermatophyta</taxon>
        <taxon>Magnoliopsida</taxon>
        <taxon>eudicotyledons</taxon>
        <taxon>Gunneridae</taxon>
        <taxon>Pentapetalae</taxon>
        <taxon>rosids</taxon>
        <taxon>fabids</taxon>
        <taxon>Fabales</taxon>
        <taxon>Fabaceae</taxon>
        <taxon>Papilionoideae</taxon>
        <taxon>50 kb inversion clade</taxon>
        <taxon>NPAAA clade</taxon>
        <taxon>Hologalegina</taxon>
        <taxon>IRL clade</taxon>
        <taxon>Trifolieae</taxon>
        <taxon>Trifolium</taxon>
    </lineage>
</organism>
<name>A0A392V1R6_9FABA</name>
<keyword evidence="2" id="KW-1185">Reference proteome</keyword>
<dbReference type="Proteomes" id="UP000265520">
    <property type="component" value="Unassembled WGS sequence"/>
</dbReference>
<comment type="caution">
    <text evidence="1">The sequence shown here is derived from an EMBL/GenBank/DDBJ whole genome shotgun (WGS) entry which is preliminary data.</text>
</comment>
<feature type="non-terminal residue" evidence="1">
    <location>
        <position position="1"/>
    </location>
</feature>
<evidence type="ECO:0000313" key="2">
    <source>
        <dbReference type="Proteomes" id="UP000265520"/>
    </source>
</evidence>